<protein>
    <submittedName>
        <fullName evidence="2">Putative transposase, Ptta/En/Spm, plant</fullName>
    </submittedName>
</protein>
<dbReference type="Pfam" id="PF03004">
    <property type="entry name" value="Transposase_24"/>
    <property type="match status" value="1"/>
</dbReference>
<feature type="compositionally biased region" description="Gly residues" evidence="1">
    <location>
        <begin position="58"/>
        <end position="99"/>
    </location>
</feature>
<keyword evidence="3" id="KW-1185">Reference proteome</keyword>
<organism evidence="2 3">
    <name type="scientific">Helianthus annuus</name>
    <name type="common">Common sunflower</name>
    <dbReference type="NCBI Taxonomy" id="4232"/>
    <lineage>
        <taxon>Eukaryota</taxon>
        <taxon>Viridiplantae</taxon>
        <taxon>Streptophyta</taxon>
        <taxon>Embryophyta</taxon>
        <taxon>Tracheophyta</taxon>
        <taxon>Spermatophyta</taxon>
        <taxon>Magnoliopsida</taxon>
        <taxon>eudicotyledons</taxon>
        <taxon>Gunneridae</taxon>
        <taxon>Pentapetalae</taxon>
        <taxon>asterids</taxon>
        <taxon>campanulids</taxon>
        <taxon>Asterales</taxon>
        <taxon>Asteraceae</taxon>
        <taxon>Asteroideae</taxon>
        <taxon>Heliantheae alliance</taxon>
        <taxon>Heliantheae</taxon>
        <taxon>Helianthus</taxon>
    </lineage>
</organism>
<dbReference type="PANTHER" id="PTHR33411:SF33">
    <property type="entry name" value="TRANSPOSASE, PTTA_EN_SPM, PLANT-RELATED"/>
    <property type="match status" value="1"/>
</dbReference>
<evidence type="ECO:0000313" key="2">
    <source>
        <dbReference type="EMBL" id="OTG03192.1"/>
    </source>
</evidence>
<gene>
    <name evidence="2" type="ORF">HannXRQ_Chr13g0421391</name>
</gene>
<feature type="region of interest" description="Disordered" evidence="1">
    <location>
        <begin position="559"/>
        <end position="580"/>
    </location>
</feature>
<dbReference type="EMBL" id="CM007902">
    <property type="protein sequence ID" value="OTG03192.1"/>
    <property type="molecule type" value="Genomic_DNA"/>
</dbReference>
<accession>A0A251SXL4</accession>
<dbReference type="InParanoid" id="A0A251SXL4"/>
<dbReference type="Proteomes" id="UP000215914">
    <property type="component" value="Chromosome 13"/>
</dbReference>
<dbReference type="OMA" id="NSACAEW"/>
<dbReference type="STRING" id="4232.A0A251SXL4"/>
<feature type="region of interest" description="Disordered" evidence="1">
    <location>
        <begin position="515"/>
        <end position="540"/>
    </location>
</feature>
<evidence type="ECO:0000313" key="3">
    <source>
        <dbReference type="Proteomes" id="UP000215914"/>
    </source>
</evidence>
<name>A0A251SXL4_HELAN</name>
<feature type="region of interest" description="Disordered" evidence="1">
    <location>
        <begin position="204"/>
        <end position="233"/>
    </location>
</feature>
<dbReference type="InterPro" id="IPR004252">
    <property type="entry name" value="Probable_transposase_24"/>
</dbReference>
<dbReference type="PANTHER" id="PTHR33411">
    <property type="entry name" value="OS08G0392500 PROTEIN"/>
    <property type="match status" value="1"/>
</dbReference>
<dbReference type="AlphaFoldDB" id="A0A251SXL4"/>
<feature type="region of interest" description="Disordered" evidence="1">
    <location>
        <begin position="1"/>
        <end position="180"/>
    </location>
</feature>
<reference evidence="3" key="1">
    <citation type="journal article" date="2017" name="Nature">
        <title>The sunflower genome provides insights into oil metabolism, flowering and Asterid evolution.</title>
        <authorList>
            <person name="Badouin H."/>
            <person name="Gouzy J."/>
            <person name="Grassa C.J."/>
            <person name="Murat F."/>
            <person name="Staton S.E."/>
            <person name="Cottret L."/>
            <person name="Lelandais-Briere C."/>
            <person name="Owens G.L."/>
            <person name="Carrere S."/>
            <person name="Mayjonade B."/>
            <person name="Legrand L."/>
            <person name="Gill N."/>
            <person name="Kane N.C."/>
            <person name="Bowers J.E."/>
            <person name="Hubner S."/>
            <person name="Bellec A."/>
            <person name="Berard A."/>
            <person name="Berges H."/>
            <person name="Blanchet N."/>
            <person name="Boniface M.C."/>
            <person name="Brunel D."/>
            <person name="Catrice O."/>
            <person name="Chaidir N."/>
            <person name="Claudel C."/>
            <person name="Donnadieu C."/>
            <person name="Faraut T."/>
            <person name="Fievet G."/>
            <person name="Helmstetter N."/>
            <person name="King M."/>
            <person name="Knapp S.J."/>
            <person name="Lai Z."/>
            <person name="Le Paslier M.C."/>
            <person name="Lippi Y."/>
            <person name="Lorenzon L."/>
            <person name="Mandel J.R."/>
            <person name="Marage G."/>
            <person name="Marchand G."/>
            <person name="Marquand E."/>
            <person name="Bret-Mestries E."/>
            <person name="Morien E."/>
            <person name="Nambeesan S."/>
            <person name="Nguyen T."/>
            <person name="Pegot-Espagnet P."/>
            <person name="Pouilly N."/>
            <person name="Raftis F."/>
            <person name="Sallet E."/>
            <person name="Schiex T."/>
            <person name="Thomas J."/>
            <person name="Vandecasteele C."/>
            <person name="Vares D."/>
            <person name="Vear F."/>
            <person name="Vautrin S."/>
            <person name="Crespi M."/>
            <person name="Mangin B."/>
            <person name="Burke J.M."/>
            <person name="Salse J."/>
            <person name="Munos S."/>
            <person name="Vincourt P."/>
            <person name="Rieseberg L.H."/>
            <person name="Langlade N.B."/>
        </authorList>
    </citation>
    <scope>NUCLEOTIDE SEQUENCE [LARGE SCALE GENOMIC DNA]</scope>
    <source>
        <strain evidence="3">cv. SF193</strain>
    </source>
</reference>
<proteinExistence type="predicted"/>
<sequence>MTGRGRVPSPGDVSKGGRGRVPSPRDVSSGGCGRVPSPGDVSSGVHGRGRGHASVPSGGRGLESGGGRGRGSESGGGRGRGSESGGGRGRASEFGGGRGRASESGGEHGKALDSSGGHQRGSESGAGCGWASDSNVGGVRASGASHGHGRGKVLELSPGFSRTLGRGYAGSSSRTGNADPMADMQGALRRQLRAFRRQNEDIHHEGYEGSEHGFNTVRDHAESDDGGDYHEDTNETQLASNAQNAPHAAAPHDHPQRQFIFRVGKRFANGKVHRAIRTLFNECFDGAWATYREVPTELVDRMFDRFRTRFNWDQANDEAIREGFENVLKRRFADIMSDYRKESAKKARVAGYDFPDDRLDFEAMRKFPPRFVHLDVWDELCMGWNTEAWRKKSEKGRNNRKKVDNDDVISRHTGGSRGYDEHRIILERALGRPPTFRELFLATHLTKESKKDFWDGLFDESLEGDEFCTARSRLAYEAYDRSMVEKYGEDVLLHPVGDADLWERAQGRSGFGIGSSDPRFIVNGTPSSSSGSASYADFQRSQEQVQNLQSQVDMLHSRVEEAQQQVREEMREEMQRLPSY</sequence>
<evidence type="ECO:0000256" key="1">
    <source>
        <dbReference type="SAM" id="MobiDB-lite"/>
    </source>
</evidence>